<dbReference type="AlphaFoldDB" id="A0A9X9A612"/>
<dbReference type="PANTHER" id="PTHR43294">
    <property type="entry name" value="SODIUM/POTASSIUM-TRANSPORTING ATPASE SUBUNIT ALPHA"/>
    <property type="match status" value="1"/>
</dbReference>
<keyword evidence="3" id="KW-1133">Transmembrane helix</keyword>
<dbReference type="Pfam" id="PF00689">
    <property type="entry name" value="Cation_ATPase_C"/>
    <property type="match status" value="1"/>
</dbReference>
<keyword evidence="3" id="KW-0472">Membrane</keyword>
<dbReference type="GO" id="GO:0005391">
    <property type="term" value="F:P-type sodium:potassium-exchanging transporter activity"/>
    <property type="evidence" value="ECO:0007669"/>
    <property type="project" value="TreeGrafter"/>
</dbReference>
<dbReference type="InterPro" id="IPR050510">
    <property type="entry name" value="Cation_transp_ATPase_P-type"/>
</dbReference>
<name>A0A9X9A612_BACCE</name>
<dbReference type="PANTHER" id="PTHR43294:SF21">
    <property type="entry name" value="CATION TRANSPORTING ATPASE"/>
    <property type="match status" value="1"/>
</dbReference>
<evidence type="ECO:0000256" key="3">
    <source>
        <dbReference type="SAM" id="Phobius"/>
    </source>
</evidence>
<evidence type="ECO:0000259" key="4">
    <source>
        <dbReference type="Pfam" id="PF00689"/>
    </source>
</evidence>
<sequence>KSILFLLSCNFGEIIALFLAILLGWATPLRPIHILWVNLITDTLPALSLGVDPEDPDVMKEKPRHAKESLFSGSVPFLIFNGVIIGLLTLIAFIAGAKFYTGDTNLFPLFPERIDDDALLHAQTMAFVVLSFSQLVHSFNLRSRTKSIFSIGIFTNKYLVFSLLIGVLMQVCIISIPPLANIFGVHALTMRDWGFVLLLSIIPLVVNEIIKLVKRN</sequence>
<dbReference type="InterPro" id="IPR006068">
    <property type="entry name" value="ATPase_P-typ_cation-transptr_C"/>
</dbReference>
<dbReference type="SUPFAM" id="SSF81665">
    <property type="entry name" value="Calcium ATPase, transmembrane domain M"/>
    <property type="match status" value="1"/>
</dbReference>
<organism evidence="5 6">
    <name type="scientific">Bacillus cereus</name>
    <dbReference type="NCBI Taxonomy" id="1396"/>
    <lineage>
        <taxon>Bacteria</taxon>
        <taxon>Bacillati</taxon>
        <taxon>Bacillota</taxon>
        <taxon>Bacilli</taxon>
        <taxon>Bacillales</taxon>
        <taxon>Bacillaceae</taxon>
        <taxon>Bacillus</taxon>
        <taxon>Bacillus cereus group</taxon>
    </lineage>
</organism>
<comment type="subcellular location">
    <subcellularLocation>
        <location evidence="1">Cell membrane</location>
        <topology evidence="1">Multi-pass membrane protein</topology>
    </subcellularLocation>
</comment>
<dbReference type="GO" id="GO:0006883">
    <property type="term" value="P:intracellular sodium ion homeostasis"/>
    <property type="evidence" value="ECO:0007669"/>
    <property type="project" value="TreeGrafter"/>
</dbReference>
<gene>
    <name evidence="5" type="ORF">FC695_22705</name>
</gene>
<dbReference type="GO" id="GO:0030007">
    <property type="term" value="P:intracellular potassium ion homeostasis"/>
    <property type="evidence" value="ECO:0007669"/>
    <property type="project" value="TreeGrafter"/>
</dbReference>
<feature type="transmembrane region" description="Helical" evidence="3">
    <location>
        <begin position="192"/>
        <end position="210"/>
    </location>
</feature>
<proteinExistence type="predicted"/>
<protein>
    <submittedName>
        <fullName evidence="5">Cation-translocating P-type ATPase</fullName>
    </submittedName>
</protein>
<evidence type="ECO:0000313" key="5">
    <source>
        <dbReference type="EMBL" id="TKI99990.1"/>
    </source>
</evidence>
<keyword evidence="3" id="KW-0812">Transmembrane</keyword>
<comment type="caution">
    <text evidence="5">The sequence shown here is derived from an EMBL/GenBank/DDBJ whole genome shotgun (WGS) entry which is preliminary data.</text>
</comment>
<keyword evidence="2" id="KW-1003">Cell membrane</keyword>
<feature type="transmembrane region" description="Helical" evidence="3">
    <location>
        <begin position="158"/>
        <end position="180"/>
    </location>
</feature>
<dbReference type="Gene3D" id="1.20.1110.10">
    <property type="entry name" value="Calcium-transporting ATPase, transmembrane domain"/>
    <property type="match status" value="1"/>
</dbReference>
<dbReference type="InterPro" id="IPR023298">
    <property type="entry name" value="ATPase_P-typ_TM_dom_sf"/>
</dbReference>
<evidence type="ECO:0000256" key="2">
    <source>
        <dbReference type="ARBA" id="ARBA00022475"/>
    </source>
</evidence>
<dbReference type="Proteomes" id="UP000308444">
    <property type="component" value="Unassembled WGS sequence"/>
</dbReference>
<feature type="transmembrane region" description="Helical" evidence="3">
    <location>
        <begin position="71"/>
        <end position="98"/>
    </location>
</feature>
<dbReference type="GO" id="GO:1902600">
    <property type="term" value="P:proton transmembrane transport"/>
    <property type="evidence" value="ECO:0007669"/>
    <property type="project" value="TreeGrafter"/>
</dbReference>
<dbReference type="EMBL" id="SZOH01001709">
    <property type="protein sequence ID" value="TKI99990.1"/>
    <property type="molecule type" value="Genomic_DNA"/>
</dbReference>
<evidence type="ECO:0000313" key="6">
    <source>
        <dbReference type="Proteomes" id="UP000308444"/>
    </source>
</evidence>
<feature type="domain" description="Cation-transporting P-type ATPase C-terminal" evidence="4">
    <location>
        <begin position="27"/>
        <end position="213"/>
    </location>
</feature>
<accession>A0A9X9A612</accession>
<evidence type="ECO:0000256" key="1">
    <source>
        <dbReference type="ARBA" id="ARBA00004651"/>
    </source>
</evidence>
<dbReference type="GO" id="GO:0005886">
    <property type="term" value="C:plasma membrane"/>
    <property type="evidence" value="ECO:0007669"/>
    <property type="project" value="UniProtKB-SubCell"/>
</dbReference>
<feature type="non-terminal residue" evidence="5">
    <location>
        <position position="1"/>
    </location>
</feature>
<dbReference type="GO" id="GO:0036376">
    <property type="term" value="P:sodium ion export across plasma membrane"/>
    <property type="evidence" value="ECO:0007669"/>
    <property type="project" value="TreeGrafter"/>
</dbReference>
<feature type="transmembrane region" description="Helical" evidence="3">
    <location>
        <begin position="5"/>
        <end position="26"/>
    </location>
</feature>
<dbReference type="GO" id="GO:1990573">
    <property type="term" value="P:potassium ion import across plasma membrane"/>
    <property type="evidence" value="ECO:0007669"/>
    <property type="project" value="TreeGrafter"/>
</dbReference>
<feature type="transmembrane region" description="Helical" evidence="3">
    <location>
        <begin position="118"/>
        <end position="137"/>
    </location>
</feature>
<reference evidence="5 6" key="1">
    <citation type="journal article" date="2019" name="Environ. Microbiol.">
        <title>An active ?-lactamase is a part of an orchestrated cell wall stress resistance network of Bacillus subtilis and related rhizosphere species.</title>
        <authorList>
            <person name="Bucher T."/>
            <person name="Keren-Paz A."/>
            <person name="Hausser J."/>
            <person name="Olender T."/>
            <person name="Cytryn E."/>
            <person name="Kolodkin-Gal I."/>
        </authorList>
    </citation>
    <scope>NUCLEOTIDE SEQUENCE [LARGE SCALE GENOMIC DNA]</scope>
    <source>
        <strain evidence="5 6">I32</strain>
    </source>
</reference>